<dbReference type="Gene3D" id="3.10.290.10">
    <property type="entry name" value="RNA-binding S4 domain"/>
    <property type="match status" value="1"/>
</dbReference>
<organism evidence="12 13">
    <name type="scientific">Pseudomonas jinjuensis</name>
    <dbReference type="NCBI Taxonomy" id="198616"/>
    <lineage>
        <taxon>Bacteria</taxon>
        <taxon>Pseudomonadati</taxon>
        <taxon>Pseudomonadota</taxon>
        <taxon>Gammaproteobacteria</taxon>
        <taxon>Pseudomonadales</taxon>
        <taxon>Pseudomonadaceae</taxon>
        <taxon>Pseudomonas</taxon>
    </lineage>
</organism>
<dbReference type="OrthoDB" id="9807213at2"/>
<evidence type="ECO:0000313" key="13">
    <source>
        <dbReference type="Proteomes" id="UP000242957"/>
    </source>
</evidence>
<dbReference type="SMART" id="SM00363">
    <property type="entry name" value="S4"/>
    <property type="match status" value="1"/>
</dbReference>
<dbReference type="EMBL" id="FNIJ01000009">
    <property type="protein sequence ID" value="SDO24218.1"/>
    <property type="molecule type" value="Genomic_DNA"/>
</dbReference>
<sequence>MTDPVRLSKRLAELLPCSRREAELYIEGGWITVDGKRVEEPQYRVTDQRIELLPGATPTTIEPVTLLLHKPVDIAEAGTLRLLDPAHLWAEDRSGLRPLRKHFARLQATIPLETGASGLLVFTQSHGVLRKLIEDAAQIEHEYVVEVSGNLAENGLRRLCHGLVWQGRPLPPLKVSWQSENRLRFAGKQFRPGQIAYMCQAVGLQVLAIRRIRLGGVSMAKLPVGEWRYLLPNERF</sequence>
<dbReference type="GO" id="GO:0006396">
    <property type="term" value="P:RNA processing"/>
    <property type="evidence" value="ECO:0007669"/>
    <property type="project" value="UniProtKB-ARBA"/>
</dbReference>
<dbReference type="GO" id="GO:0160138">
    <property type="term" value="F:23S rRNA pseudouridine(2604) synthase activity"/>
    <property type="evidence" value="ECO:0007669"/>
    <property type="project" value="UniProtKB-EC"/>
</dbReference>
<dbReference type="Gene3D" id="3.30.2350.10">
    <property type="entry name" value="Pseudouridine synthase"/>
    <property type="match status" value="1"/>
</dbReference>
<dbReference type="Proteomes" id="UP000242957">
    <property type="component" value="Unassembled WGS sequence"/>
</dbReference>
<feature type="domain" description="RNA-binding S4" evidence="11">
    <location>
        <begin position="5"/>
        <end position="65"/>
    </location>
</feature>
<evidence type="ECO:0000256" key="5">
    <source>
        <dbReference type="ARBA" id="ARBA00041420"/>
    </source>
</evidence>
<evidence type="ECO:0000256" key="1">
    <source>
        <dbReference type="ARBA" id="ARBA00036390"/>
    </source>
</evidence>
<dbReference type="PROSITE" id="PS50889">
    <property type="entry name" value="S4"/>
    <property type="match status" value="1"/>
</dbReference>
<evidence type="ECO:0000256" key="9">
    <source>
        <dbReference type="ARBA" id="ARBA00043147"/>
    </source>
</evidence>
<dbReference type="EC" id="5.4.99.21" evidence="3"/>
<dbReference type="GO" id="GO:0003723">
    <property type="term" value="F:RNA binding"/>
    <property type="evidence" value="ECO:0007669"/>
    <property type="project" value="UniProtKB-KW"/>
</dbReference>
<name>A0A1H0HYB7_9PSED</name>
<dbReference type="InterPro" id="IPR050343">
    <property type="entry name" value="RsuA_PseudoU_synthase"/>
</dbReference>
<dbReference type="InterPro" id="IPR036986">
    <property type="entry name" value="S4_RNA-bd_sf"/>
</dbReference>
<evidence type="ECO:0000256" key="6">
    <source>
        <dbReference type="ARBA" id="ARBA00041697"/>
    </source>
</evidence>
<dbReference type="SUPFAM" id="SSF55120">
    <property type="entry name" value="Pseudouridine synthase"/>
    <property type="match status" value="1"/>
</dbReference>
<evidence type="ECO:0000256" key="4">
    <source>
        <dbReference type="ARBA" id="ARBA00039989"/>
    </source>
</evidence>
<accession>A0A1H0HYB7</accession>
<keyword evidence="13" id="KW-1185">Reference proteome</keyword>
<dbReference type="CDD" id="cd00165">
    <property type="entry name" value="S4"/>
    <property type="match status" value="1"/>
</dbReference>
<evidence type="ECO:0000259" key="11">
    <source>
        <dbReference type="SMART" id="SM00363"/>
    </source>
</evidence>
<protein>
    <recommendedName>
        <fullName evidence="4">Dual-specificity RNA pseudouridine synthase RluF</fullName>
        <ecNumber evidence="3">5.4.99.21</ecNumber>
    </recommendedName>
    <alternativeName>
        <fullName evidence="6">23S rRNA pseudouridine(2604) synthase</fullName>
    </alternativeName>
    <alternativeName>
        <fullName evidence="8">Ribosomal large subunit pseudouridine synthase F</fullName>
    </alternativeName>
    <alternativeName>
        <fullName evidence="7">rRNA pseudouridylate synthase F</fullName>
    </alternativeName>
    <alternativeName>
        <fullName evidence="9">rRNA-uridine isomerase F</fullName>
    </alternativeName>
    <alternativeName>
        <fullName evidence="5">tRNA(Tyr) pseudouridine(35) synthase</fullName>
    </alternativeName>
</protein>
<evidence type="ECO:0000256" key="2">
    <source>
        <dbReference type="ARBA" id="ARBA00036535"/>
    </source>
</evidence>
<evidence type="ECO:0000313" key="12">
    <source>
        <dbReference type="EMBL" id="SDO24218.1"/>
    </source>
</evidence>
<dbReference type="STRING" id="198616.SAMN05216193_10966"/>
<dbReference type="Pfam" id="PF01479">
    <property type="entry name" value="S4"/>
    <property type="match status" value="1"/>
</dbReference>
<reference evidence="13" key="1">
    <citation type="submission" date="2016-10" db="EMBL/GenBank/DDBJ databases">
        <authorList>
            <person name="Varghese N."/>
            <person name="Submissions S."/>
        </authorList>
    </citation>
    <scope>NUCLEOTIDE SEQUENCE [LARGE SCALE GENOMIC DNA]</scope>
    <source>
        <strain evidence="13">JCM 21621</strain>
    </source>
</reference>
<gene>
    <name evidence="12" type="ORF">SAMN05216193_10966</name>
</gene>
<dbReference type="PANTHER" id="PTHR47683:SF2">
    <property type="entry name" value="RNA-BINDING S4 DOMAIN-CONTAINING PROTEIN"/>
    <property type="match status" value="1"/>
</dbReference>
<evidence type="ECO:0000256" key="8">
    <source>
        <dbReference type="ARBA" id="ARBA00042890"/>
    </source>
</evidence>
<dbReference type="AlphaFoldDB" id="A0A1H0HYB7"/>
<dbReference type="RefSeq" id="WP_084311296.1">
    <property type="nucleotide sequence ID" value="NZ_FNIJ01000009.1"/>
</dbReference>
<dbReference type="GO" id="GO:0001522">
    <property type="term" value="P:pseudouridine synthesis"/>
    <property type="evidence" value="ECO:0007669"/>
    <property type="project" value="InterPro"/>
</dbReference>
<evidence type="ECO:0000256" key="10">
    <source>
        <dbReference type="PROSITE-ProRule" id="PRU00182"/>
    </source>
</evidence>
<dbReference type="CDD" id="cd02555">
    <property type="entry name" value="PSSA_1"/>
    <property type="match status" value="1"/>
</dbReference>
<dbReference type="SUPFAM" id="SSF55174">
    <property type="entry name" value="Alpha-L RNA-binding motif"/>
    <property type="match status" value="1"/>
</dbReference>
<evidence type="ECO:0000256" key="7">
    <source>
        <dbReference type="ARBA" id="ARBA00042843"/>
    </source>
</evidence>
<dbReference type="InterPro" id="IPR020103">
    <property type="entry name" value="PsdUridine_synth_cat_dom_sf"/>
</dbReference>
<evidence type="ECO:0000256" key="3">
    <source>
        <dbReference type="ARBA" id="ARBA00038922"/>
    </source>
</evidence>
<comment type="catalytic activity">
    <reaction evidence="1">
        <text>uridine(35) in tRNA(Tyr) = pseudouridine(35) in tRNA(Tyr)</text>
        <dbReference type="Rhea" id="RHEA:60556"/>
        <dbReference type="Rhea" id="RHEA-COMP:15607"/>
        <dbReference type="Rhea" id="RHEA-COMP:15608"/>
        <dbReference type="ChEBI" id="CHEBI:65314"/>
        <dbReference type="ChEBI" id="CHEBI:65315"/>
    </reaction>
</comment>
<dbReference type="PANTHER" id="PTHR47683">
    <property type="entry name" value="PSEUDOURIDINE SYNTHASE FAMILY PROTEIN-RELATED"/>
    <property type="match status" value="1"/>
</dbReference>
<comment type="catalytic activity">
    <reaction evidence="2">
        <text>uridine(2604) in 23S rRNA = pseudouridine(2604) in 23S rRNA</text>
        <dbReference type="Rhea" id="RHEA:38875"/>
        <dbReference type="Rhea" id="RHEA-COMP:10093"/>
        <dbReference type="Rhea" id="RHEA-COMP:10094"/>
        <dbReference type="ChEBI" id="CHEBI:65314"/>
        <dbReference type="ChEBI" id="CHEBI:65315"/>
        <dbReference type="EC" id="5.4.99.21"/>
    </reaction>
</comment>
<dbReference type="InterPro" id="IPR002942">
    <property type="entry name" value="S4_RNA-bd"/>
</dbReference>
<proteinExistence type="predicted"/>
<keyword evidence="10" id="KW-0694">RNA-binding</keyword>